<organism evidence="1 2">
    <name type="scientific">Exophiala dermatitidis</name>
    <name type="common">Black yeast-like fungus</name>
    <name type="synonym">Wangiella dermatitidis</name>
    <dbReference type="NCBI Taxonomy" id="5970"/>
    <lineage>
        <taxon>Eukaryota</taxon>
        <taxon>Fungi</taxon>
        <taxon>Dikarya</taxon>
        <taxon>Ascomycota</taxon>
        <taxon>Pezizomycotina</taxon>
        <taxon>Eurotiomycetes</taxon>
        <taxon>Chaetothyriomycetidae</taxon>
        <taxon>Chaetothyriales</taxon>
        <taxon>Herpotrichiellaceae</taxon>
        <taxon>Exophiala</taxon>
    </lineage>
</organism>
<gene>
    <name evidence="1" type="ORF">HRR80_002929</name>
</gene>
<protein>
    <submittedName>
        <fullName evidence="1">Uncharacterized protein</fullName>
    </submittedName>
</protein>
<proteinExistence type="predicted"/>
<comment type="caution">
    <text evidence="1">The sequence shown here is derived from an EMBL/GenBank/DDBJ whole genome shotgun (WGS) entry which is preliminary data.</text>
</comment>
<accession>A0AAN6EWE7</accession>
<name>A0AAN6EWE7_EXODE</name>
<evidence type="ECO:0000313" key="1">
    <source>
        <dbReference type="EMBL" id="KAJ8992885.1"/>
    </source>
</evidence>
<dbReference type="Proteomes" id="UP001161757">
    <property type="component" value="Unassembled WGS sequence"/>
</dbReference>
<dbReference type="AlphaFoldDB" id="A0AAN6EWE7"/>
<dbReference type="EMBL" id="JAJGCB010000004">
    <property type="protein sequence ID" value="KAJ8992885.1"/>
    <property type="molecule type" value="Genomic_DNA"/>
</dbReference>
<evidence type="ECO:0000313" key="2">
    <source>
        <dbReference type="Proteomes" id="UP001161757"/>
    </source>
</evidence>
<reference evidence="1" key="1">
    <citation type="submission" date="2023-01" db="EMBL/GenBank/DDBJ databases">
        <title>Exophiala dermititidis isolated from Cystic Fibrosis Patient.</title>
        <authorList>
            <person name="Kurbessoian T."/>
            <person name="Crocker A."/>
            <person name="Murante D."/>
            <person name="Hogan D.A."/>
            <person name="Stajich J.E."/>
        </authorList>
    </citation>
    <scope>NUCLEOTIDE SEQUENCE</scope>
    <source>
        <strain evidence="1">Ex8</strain>
    </source>
</reference>
<sequence length="134" mass="14668">MLIQVVQSIIGRRNPSLETPMIRVERPFNNVAEEPRHGILYLRFAAWGMTSGDLARSSESDDSGKRAILVINAASESRNAANAINRPLASRLLLPVAPSPSCICDSSSTDQRRIQDTSSRFAAALIRLIFATQC</sequence>